<name>A0A558QRS6_9SPHN</name>
<dbReference type="RefSeq" id="WP_145155873.1">
    <property type="nucleotide sequence ID" value="NZ_VNIM01000166.1"/>
</dbReference>
<dbReference type="NCBIfam" id="TIGR01414">
    <property type="entry name" value="autotrans_barl"/>
    <property type="match status" value="1"/>
</dbReference>
<sequence length="189" mass="19605">MKSVIAAAVLAAGIASPALAQDAGHPTFRLEAHGGWDRVQALGDHKDGVLYGIGGGVDVPLGTNVFVGLDANVEDSSAKYCESSVFTVGDRACVKTGRDLSVGGRIGTTLAGGAKIYALGAYTNARLKVSYTLAGTRDSESANGDGWRVGAGAQFPLSENLFVKGEYRYSNYEGDFSRHQVLGGVGINF</sequence>
<dbReference type="EMBL" id="VNIM01000166">
    <property type="protein sequence ID" value="TVV69835.1"/>
    <property type="molecule type" value="Genomic_DNA"/>
</dbReference>
<feature type="domain" description="Outer membrane protein beta-barrel" evidence="3">
    <location>
        <begin position="7"/>
        <end position="189"/>
    </location>
</feature>
<evidence type="ECO:0000313" key="5">
    <source>
        <dbReference type="Proteomes" id="UP000318681"/>
    </source>
</evidence>
<keyword evidence="1 2" id="KW-0732">Signal</keyword>
<dbReference type="InterPro" id="IPR027385">
    <property type="entry name" value="Beta-barrel_OMP"/>
</dbReference>
<gene>
    <name evidence="4" type="ORF">FOY91_20640</name>
</gene>
<dbReference type="InterPro" id="IPR011250">
    <property type="entry name" value="OMP/PagP_B-barrel"/>
</dbReference>
<evidence type="ECO:0000256" key="1">
    <source>
        <dbReference type="ARBA" id="ARBA00022729"/>
    </source>
</evidence>
<dbReference type="Pfam" id="PF13505">
    <property type="entry name" value="OMP_b-brl"/>
    <property type="match status" value="1"/>
</dbReference>
<dbReference type="Gene3D" id="2.40.160.20">
    <property type="match status" value="1"/>
</dbReference>
<evidence type="ECO:0000256" key="2">
    <source>
        <dbReference type="SAM" id="SignalP"/>
    </source>
</evidence>
<accession>A0A558QRS6</accession>
<evidence type="ECO:0000313" key="4">
    <source>
        <dbReference type="EMBL" id="TVV69835.1"/>
    </source>
</evidence>
<evidence type="ECO:0000259" key="3">
    <source>
        <dbReference type="Pfam" id="PF13505"/>
    </source>
</evidence>
<dbReference type="AlphaFoldDB" id="A0A558QRS6"/>
<feature type="chain" id="PRO_5021830941" evidence="2">
    <location>
        <begin position="21"/>
        <end position="189"/>
    </location>
</feature>
<dbReference type="Proteomes" id="UP000318681">
    <property type="component" value="Unassembled WGS sequence"/>
</dbReference>
<proteinExistence type="predicted"/>
<protein>
    <submittedName>
        <fullName evidence="4">Porin family protein</fullName>
    </submittedName>
</protein>
<dbReference type="GO" id="GO:0019867">
    <property type="term" value="C:outer membrane"/>
    <property type="evidence" value="ECO:0007669"/>
    <property type="project" value="InterPro"/>
</dbReference>
<feature type="signal peptide" evidence="2">
    <location>
        <begin position="1"/>
        <end position="20"/>
    </location>
</feature>
<organism evidence="4 5">
    <name type="scientific">Alterirhizorhabdus solaris</name>
    <dbReference type="NCBI Taxonomy" id="2529389"/>
    <lineage>
        <taxon>Bacteria</taxon>
        <taxon>Pseudomonadati</taxon>
        <taxon>Pseudomonadota</taxon>
        <taxon>Alphaproteobacteria</taxon>
        <taxon>Sphingomonadales</taxon>
        <taxon>Rhizorhabdaceae</taxon>
        <taxon>Alterirhizorhabdus</taxon>
    </lineage>
</organism>
<dbReference type="OrthoDB" id="8222426at2"/>
<dbReference type="InterPro" id="IPR006315">
    <property type="entry name" value="OM_autotransptr_brl_dom"/>
</dbReference>
<reference evidence="4 5" key="1">
    <citation type="submission" date="2019-07" db="EMBL/GenBank/DDBJ databases">
        <title>Sphingomonas solaris sp. nov., isolated from a solar panel from Boston, Massachusetts.</title>
        <authorList>
            <person name="Tanner K."/>
            <person name="Pascual J."/>
            <person name="Mancuso C."/>
            <person name="Pereto J."/>
            <person name="Khalil A."/>
            <person name="Vilanova C."/>
        </authorList>
    </citation>
    <scope>NUCLEOTIDE SEQUENCE [LARGE SCALE GENOMIC DNA]</scope>
    <source>
        <strain evidence="4 5">R4DWN</strain>
    </source>
</reference>
<keyword evidence="5" id="KW-1185">Reference proteome</keyword>
<dbReference type="SUPFAM" id="SSF56925">
    <property type="entry name" value="OMPA-like"/>
    <property type="match status" value="1"/>
</dbReference>
<comment type="caution">
    <text evidence="4">The sequence shown here is derived from an EMBL/GenBank/DDBJ whole genome shotgun (WGS) entry which is preliminary data.</text>
</comment>